<dbReference type="Gene3D" id="3.40.250.10">
    <property type="entry name" value="Rhodanese-like domain"/>
    <property type="match status" value="1"/>
</dbReference>
<dbReference type="InterPro" id="IPR001763">
    <property type="entry name" value="Rhodanese-like_dom"/>
</dbReference>
<dbReference type="SMART" id="SM00450">
    <property type="entry name" value="RHOD"/>
    <property type="match status" value="1"/>
</dbReference>
<dbReference type="CDD" id="cd00158">
    <property type="entry name" value="RHOD"/>
    <property type="match status" value="1"/>
</dbReference>
<feature type="domain" description="Rhodanese" evidence="1">
    <location>
        <begin position="34"/>
        <end position="122"/>
    </location>
</feature>
<dbReference type="InterPro" id="IPR036873">
    <property type="entry name" value="Rhodanese-like_dom_sf"/>
</dbReference>
<protein>
    <submittedName>
        <fullName evidence="2">Rhodanese-like protein</fullName>
    </submittedName>
</protein>
<reference evidence="2 3" key="1">
    <citation type="submission" date="2014-03" db="EMBL/GenBank/DDBJ databases">
        <title>Draft genome sequence of Deinococcus phoenicis 1P10ME.</title>
        <authorList>
            <person name="Stepanov V.G."/>
            <person name="Vaishampayan P."/>
            <person name="Venkateswaran K."/>
            <person name="Fox G.E."/>
        </authorList>
    </citation>
    <scope>NUCLEOTIDE SEQUENCE [LARGE SCALE GENOMIC DNA]</scope>
    <source>
        <strain evidence="2 3">1P10ME</strain>
    </source>
</reference>
<dbReference type="PATRIC" id="fig|1476583.3.peg.2314"/>
<keyword evidence="3" id="KW-1185">Reference proteome</keyword>
<proteinExistence type="predicted"/>
<dbReference type="PANTHER" id="PTHR43031">
    <property type="entry name" value="FAD-DEPENDENT OXIDOREDUCTASE"/>
    <property type="match status" value="1"/>
</dbReference>
<comment type="caution">
    <text evidence="2">The sequence shown here is derived from an EMBL/GenBank/DDBJ whole genome shotgun (WGS) entry which is preliminary data.</text>
</comment>
<gene>
    <name evidence="2" type="ORF">DEIPH_ctg033orf0176</name>
</gene>
<dbReference type="PROSITE" id="PS50206">
    <property type="entry name" value="RHODANESE_3"/>
    <property type="match status" value="1"/>
</dbReference>
<dbReference type="STRING" id="1476583.DEIPH_ctg033orf0176"/>
<dbReference type="Proteomes" id="UP000020492">
    <property type="component" value="Unassembled WGS sequence"/>
</dbReference>
<evidence type="ECO:0000313" key="3">
    <source>
        <dbReference type="Proteomes" id="UP000020492"/>
    </source>
</evidence>
<dbReference type="AlphaFoldDB" id="A0A016QP19"/>
<dbReference type="PANTHER" id="PTHR43031:SF18">
    <property type="entry name" value="RHODANESE-RELATED SULFURTRANSFERASES"/>
    <property type="match status" value="1"/>
</dbReference>
<dbReference type="Pfam" id="PF00581">
    <property type="entry name" value="Rhodanese"/>
    <property type="match status" value="1"/>
</dbReference>
<name>A0A016QP19_9DEIO</name>
<sequence length="125" mass="13529">MYARTMPPRAPLYAGPMKADSLKDVSPAEGRKLVQAGALLVDVREPNEYEEIHAQGAILLPLSEFEARYAELPKGRELVMICRSGARSARAGQYLLDNGYTRVVNLEGGTLAWADAGLPTGEGQN</sequence>
<evidence type="ECO:0000259" key="1">
    <source>
        <dbReference type="PROSITE" id="PS50206"/>
    </source>
</evidence>
<dbReference type="eggNOG" id="COG0607">
    <property type="taxonomic scope" value="Bacteria"/>
</dbReference>
<dbReference type="SUPFAM" id="SSF52821">
    <property type="entry name" value="Rhodanese/Cell cycle control phosphatase"/>
    <property type="match status" value="1"/>
</dbReference>
<evidence type="ECO:0000313" key="2">
    <source>
        <dbReference type="EMBL" id="EYB67741.1"/>
    </source>
</evidence>
<dbReference type="InterPro" id="IPR050229">
    <property type="entry name" value="GlpE_sulfurtransferase"/>
</dbReference>
<accession>A0A016QP19</accession>
<dbReference type="EMBL" id="JHAC01000033">
    <property type="protein sequence ID" value="EYB67741.1"/>
    <property type="molecule type" value="Genomic_DNA"/>
</dbReference>
<organism evidence="2 3">
    <name type="scientific">Deinococcus phoenicis</name>
    <dbReference type="NCBI Taxonomy" id="1476583"/>
    <lineage>
        <taxon>Bacteria</taxon>
        <taxon>Thermotogati</taxon>
        <taxon>Deinococcota</taxon>
        <taxon>Deinococci</taxon>
        <taxon>Deinococcales</taxon>
        <taxon>Deinococcaceae</taxon>
        <taxon>Deinococcus</taxon>
    </lineage>
</organism>